<dbReference type="AlphaFoldDB" id="X1KPI6"/>
<sequence length="75" mass="8774">GFGSYFEAEILINEGEDIQKAKNQILESIENLKLKEFTKEEFNSQCNAVNNTKELQFNFDKESVSIVKEKFLEFF</sequence>
<accession>X1KPI6</accession>
<gene>
    <name evidence="1" type="ORF">S03H2_69207</name>
</gene>
<feature type="non-terminal residue" evidence="1">
    <location>
        <position position="1"/>
    </location>
</feature>
<organism evidence="1">
    <name type="scientific">marine sediment metagenome</name>
    <dbReference type="NCBI Taxonomy" id="412755"/>
    <lineage>
        <taxon>unclassified sequences</taxon>
        <taxon>metagenomes</taxon>
        <taxon>ecological metagenomes</taxon>
    </lineage>
</organism>
<dbReference type="EMBL" id="BARU01045671">
    <property type="protein sequence ID" value="GAH95530.1"/>
    <property type="molecule type" value="Genomic_DNA"/>
</dbReference>
<evidence type="ECO:0000313" key="1">
    <source>
        <dbReference type="EMBL" id="GAH95530.1"/>
    </source>
</evidence>
<proteinExistence type="predicted"/>
<comment type="caution">
    <text evidence="1">The sequence shown here is derived from an EMBL/GenBank/DDBJ whole genome shotgun (WGS) entry which is preliminary data.</text>
</comment>
<protein>
    <submittedName>
        <fullName evidence="1">Uncharacterized protein</fullName>
    </submittedName>
</protein>
<name>X1KPI6_9ZZZZ</name>
<reference evidence="1" key="1">
    <citation type="journal article" date="2014" name="Front. Microbiol.">
        <title>High frequency of phylogenetically diverse reductive dehalogenase-homologous genes in deep subseafloor sedimentary metagenomes.</title>
        <authorList>
            <person name="Kawai M."/>
            <person name="Futagami T."/>
            <person name="Toyoda A."/>
            <person name="Takaki Y."/>
            <person name="Nishi S."/>
            <person name="Hori S."/>
            <person name="Arai W."/>
            <person name="Tsubouchi T."/>
            <person name="Morono Y."/>
            <person name="Uchiyama I."/>
            <person name="Ito T."/>
            <person name="Fujiyama A."/>
            <person name="Inagaki F."/>
            <person name="Takami H."/>
        </authorList>
    </citation>
    <scope>NUCLEOTIDE SEQUENCE</scope>
    <source>
        <strain evidence="1">Expedition CK06-06</strain>
    </source>
</reference>